<accession>A0A8J3B7M9</accession>
<proteinExistence type="predicted"/>
<reference evidence="1" key="2">
    <citation type="submission" date="2020-09" db="EMBL/GenBank/DDBJ databases">
        <authorList>
            <person name="Sun Q."/>
            <person name="Ohkuma M."/>
        </authorList>
    </citation>
    <scope>NUCLEOTIDE SEQUENCE</scope>
    <source>
        <strain evidence="1">JCM 3090</strain>
    </source>
</reference>
<dbReference type="SUPFAM" id="SSF56601">
    <property type="entry name" value="beta-lactamase/transpeptidase-like"/>
    <property type="match status" value="1"/>
</dbReference>
<dbReference type="Proteomes" id="UP000649739">
    <property type="component" value="Unassembled WGS sequence"/>
</dbReference>
<evidence type="ECO:0000313" key="1">
    <source>
        <dbReference type="EMBL" id="GGJ95323.1"/>
    </source>
</evidence>
<protein>
    <submittedName>
        <fullName evidence="1">Uncharacterized protein</fullName>
    </submittedName>
</protein>
<dbReference type="Gene3D" id="3.40.710.10">
    <property type="entry name" value="DD-peptidase/beta-lactamase superfamily"/>
    <property type="match status" value="1"/>
</dbReference>
<comment type="caution">
    <text evidence="1">The sequence shown here is derived from an EMBL/GenBank/DDBJ whole genome shotgun (WGS) entry which is preliminary data.</text>
</comment>
<name>A0A8J3B7M9_9ACTN</name>
<dbReference type="EMBL" id="BMQB01000005">
    <property type="protein sequence ID" value="GGJ95323.1"/>
    <property type="molecule type" value="Genomic_DNA"/>
</dbReference>
<sequence>MFRTGALLLVAAIAIGLGVRYLPDAVGSPQWVGIGAGLGNALPGPDPTVPPKPRPTLAPLAIRPVRLTLPDRGLAEWAMLDRRTGRIYGSAGMAEPNNTASLVKAWIAADYLRRRAVAGEEPTPARLEQLRVMIRDSDNEAAIELYEVLGGLASGKRMMTVCKLSDGTPSGNWSVVRLSARDVAKLGGCIASGRAAGPRWTSWLLGEMRQVRGVGDFGVRDAFSGNERDGIAIKNGWIAREETGLYEVNCLAIGDRWAVGVVNRYPAELDITYGAELCRKVGAALRV</sequence>
<dbReference type="AlphaFoldDB" id="A0A8J3B7M9"/>
<dbReference type="InterPro" id="IPR012338">
    <property type="entry name" value="Beta-lactam/transpept-like"/>
</dbReference>
<reference evidence="1" key="1">
    <citation type="journal article" date="2014" name="Int. J. Syst. Evol. Microbiol.">
        <title>Complete genome sequence of Corynebacterium casei LMG S-19264T (=DSM 44701T), isolated from a smear-ripened cheese.</title>
        <authorList>
            <consortium name="US DOE Joint Genome Institute (JGI-PGF)"/>
            <person name="Walter F."/>
            <person name="Albersmeier A."/>
            <person name="Kalinowski J."/>
            <person name="Ruckert C."/>
        </authorList>
    </citation>
    <scope>NUCLEOTIDE SEQUENCE</scope>
    <source>
        <strain evidence="1">JCM 3090</strain>
    </source>
</reference>
<organism evidence="1 2">
    <name type="scientific">Pilimelia anulata</name>
    <dbReference type="NCBI Taxonomy" id="53371"/>
    <lineage>
        <taxon>Bacteria</taxon>
        <taxon>Bacillati</taxon>
        <taxon>Actinomycetota</taxon>
        <taxon>Actinomycetes</taxon>
        <taxon>Micromonosporales</taxon>
        <taxon>Micromonosporaceae</taxon>
        <taxon>Pilimelia</taxon>
    </lineage>
</organism>
<evidence type="ECO:0000313" key="2">
    <source>
        <dbReference type="Proteomes" id="UP000649739"/>
    </source>
</evidence>
<gene>
    <name evidence="1" type="ORF">GCM10010123_26390</name>
</gene>
<keyword evidence="2" id="KW-1185">Reference proteome</keyword>